<reference evidence="1 2" key="1">
    <citation type="submission" date="2018-08" db="EMBL/GenBank/DDBJ databases">
        <title>Genomic Encyclopedia of Type Strains, Phase IV (KMG-IV): sequencing the most valuable type-strain genomes for metagenomic binning, comparative biology and taxonomic classification.</title>
        <authorList>
            <person name="Goeker M."/>
        </authorList>
    </citation>
    <scope>NUCLEOTIDE SEQUENCE [LARGE SCALE GENOMIC DNA]</scope>
    <source>
        <strain evidence="1 2">DSM 18841</strain>
    </source>
</reference>
<protein>
    <submittedName>
        <fullName evidence="1">Uncharacterized protein</fullName>
    </submittedName>
</protein>
<evidence type="ECO:0000313" key="2">
    <source>
        <dbReference type="Proteomes" id="UP000256884"/>
    </source>
</evidence>
<proteinExistence type="predicted"/>
<keyword evidence="2" id="KW-1185">Reference proteome</keyword>
<evidence type="ECO:0000313" key="1">
    <source>
        <dbReference type="EMBL" id="REH52328.1"/>
    </source>
</evidence>
<dbReference type="Proteomes" id="UP000256884">
    <property type="component" value="Unassembled WGS sequence"/>
</dbReference>
<dbReference type="AlphaFoldDB" id="A0A3E0I0T5"/>
<dbReference type="EMBL" id="QUNS01000003">
    <property type="protein sequence ID" value="REH52328.1"/>
    <property type="molecule type" value="Genomic_DNA"/>
</dbReference>
<gene>
    <name evidence="1" type="ORF">C7448_10360</name>
</gene>
<dbReference type="RefSeq" id="WP_115900692.1">
    <property type="nucleotide sequence ID" value="NZ_QUNS01000003.1"/>
</dbReference>
<name>A0A3E0I0T5_9FLAO</name>
<organism evidence="1 2">
    <name type="scientific">Tenacibaculum gallaicum</name>
    <dbReference type="NCBI Taxonomy" id="561505"/>
    <lineage>
        <taxon>Bacteria</taxon>
        <taxon>Pseudomonadati</taxon>
        <taxon>Bacteroidota</taxon>
        <taxon>Flavobacteriia</taxon>
        <taxon>Flavobacteriales</taxon>
        <taxon>Flavobacteriaceae</taxon>
        <taxon>Tenacibaculum</taxon>
    </lineage>
</organism>
<comment type="caution">
    <text evidence="1">The sequence shown here is derived from an EMBL/GenBank/DDBJ whole genome shotgun (WGS) entry which is preliminary data.</text>
</comment>
<accession>A0A3E0I0T5</accession>
<sequence length="148" mass="16940">MKKLLYLVVATLVLNSCTKNTEPWEKEPLNLDVRFVVATEEQHNSILIKEINDGSIGEISFYSKSEGNANLPYDKTINQEVSYYTKATFSYQDRTVLESIAEYESFVAYDVTLKMFVEGELKVETTKAIAKPDDTASISFDFKEYFED</sequence>